<evidence type="ECO:0000313" key="3">
    <source>
        <dbReference type="EMBL" id="TDH72578.1"/>
    </source>
</evidence>
<comment type="caution">
    <text evidence="3">The sequence shown here is derived from an EMBL/GenBank/DDBJ whole genome shotgun (WGS) entry which is preliminary data.</text>
</comment>
<gene>
    <name evidence="3" type="ORF">CCR75_003884</name>
</gene>
<reference evidence="3 4" key="1">
    <citation type="journal article" date="2021" name="Genome Biol.">
        <title>AFLAP: assembly-free linkage analysis pipeline using k-mers from genome sequencing data.</title>
        <authorList>
            <person name="Fletcher K."/>
            <person name="Zhang L."/>
            <person name="Gil J."/>
            <person name="Han R."/>
            <person name="Cavanaugh K."/>
            <person name="Michelmore R."/>
        </authorList>
    </citation>
    <scope>NUCLEOTIDE SEQUENCE [LARGE SCALE GENOMIC DNA]</scope>
    <source>
        <strain evidence="3 4">SF5</strain>
    </source>
</reference>
<dbReference type="PANTHER" id="PTHR43798">
    <property type="entry name" value="MONOACYLGLYCEROL LIPASE"/>
    <property type="match status" value="1"/>
</dbReference>
<dbReference type="Pfam" id="PF12697">
    <property type="entry name" value="Abhydrolase_6"/>
    <property type="match status" value="1"/>
</dbReference>
<keyword evidence="1" id="KW-0472">Membrane</keyword>
<organism evidence="3 4">
    <name type="scientific">Bremia lactucae</name>
    <name type="common">Lettuce downy mildew</name>
    <dbReference type="NCBI Taxonomy" id="4779"/>
    <lineage>
        <taxon>Eukaryota</taxon>
        <taxon>Sar</taxon>
        <taxon>Stramenopiles</taxon>
        <taxon>Oomycota</taxon>
        <taxon>Peronosporomycetes</taxon>
        <taxon>Peronosporales</taxon>
        <taxon>Peronosporaceae</taxon>
        <taxon>Bremia</taxon>
    </lineage>
</organism>
<dbReference type="InterPro" id="IPR029058">
    <property type="entry name" value="AB_hydrolase_fold"/>
</dbReference>
<dbReference type="OrthoDB" id="294702at2759"/>
<dbReference type="RefSeq" id="XP_067822077.1">
    <property type="nucleotide sequence ID" value="XM_067961975.1"/>
</dbReference>
<evidence type="ECO:0000256" key="1">
    <source>
        <dbReference type="SAM" id="Phobius"/>
    </source>
</evidence>
<proteinExistence type="predicted"/>
<dbReference type="InterPro" id="IPR050266">
    <property type="entry name" value="AB_hydrolase_sf"/>
</dbReference>
<dbReference type="KEGG" id="blac:94347646"/>
<dbReference type="Proteomes" id="UP000294530">
    <property type="component" value="Unassembled WGS sequence"/>
</dbReference>
<sequence length="386" mass="42325">MLYFSNQSPPRARPTKQMVFKELKEVAKLTFGGIAVTTALIASGGFVIETVKSLNPMKPPGFMVHISGDKGQTTDVHVQQLGSGDVTVLFDGGVGQTSFDWDKVAIDVAKYATVVTIDRPGLGFSKPVVHKRTSSQVAKEYKEILENLNIDGKVVLVGHGAGGYNMRELAQTLINTECGVKCYGIVLVDALQENLRGELESVSVAVQKSLAEMDSNGEMVLFLARVGLIRLINVVQHAKAKLKYSPAALSYVQYFSPSPAHREGALRENQAIPETEQRFRNSTFFKAFDFPCVVLSHGKAGMFDSMKRQPGVTPTTLVDLERKWLDAQRILAETVSKRSVHLVIDDAGHCIHHEQPEIVTKAIRVLIDDIHDDVDENSGLLSLTNP</sequence>
<dbReference type="PANTHER" id="PTHR43798:SF33">
    <property type="entry name" value="HYDROLASE, PUTATIVE (AFU_ORTHOLOGUE AFUA_2G14860)-RELATED"/>
    <property type="match status" value="1"/>
</dbReference>
<protein>
    <recommendedName>
        <fullName evidence="2">AB hydrolase-1 domain-containing protein</fullName>
    </recommendedName>
</protein>
<evidence type="ECO:0000313" key="4">
    <source>
        <dbReference type="Proteomes" id="UP000294530"/>
    </source>
</evidence>
<accession>A0A976NYH2</accession>
<keyword evidence="1" id="KW-1133">Transmembrane helix</keyword>
<feature type="transmembrane region" description="Helical" evidence="1">
    <location>
        <begin position="26"/>
        <end position="48"/>
    </location>
</feature>
<dbReference type="InterPro" id="IPR000073">
    <property type="entry name" value="AB_hydrolase_1"/>
</dbReference>
<name>A0A976NYH2_BRELC</name>
<feature type="domain" description="AB hydrolase-1" evidence="2">
    <location>
        <begin position="93"/>
        <end position="359"/>
    </location>
</feature>
<dbReference type="GeneID" id="94347646"/>
<dbReference type="GO" id="GO:0016020">
    <property type="term" value="C:membrane"/>
    <property type="evidence" value="ECO:0007669"/>
    <property type="project" value="TreeGrafter"/>
</dbReference>
<dbReference type="Gene3D" id="3.40.50.1820">
    <property type="entry name" value="alpha/beta hydrolase"/>
    <property type="match status" value="1"/>
</dbReference>
<keyword evidence="1" id="KW-0812">Transmembrane</keyword>
<evidence type="ECO:0000259" key="2">
    <source>
        <dbReference type="Pfam" id="PF12697"/>
    </source>
</evidence>
<dbReference type="SUPFAM" id="SSF53474">
    <property type="entry name" value="alpha/beta-Hydrolases"/>
    <property type="match status" value="1"/>
</dbReference>
<keyword evidence="4" id="KW-1185">Reference proteome</keyword>
<dbReference type="AlphaFoldDB" id="A0A976NYH2"/>
<dbReference type="EMBL" id="SHOA02000012">
    <property type="protein sequence ID" value="TDH72578.1"/>
    <property type="molecule type" value="Genomic_DNA"/>
</dbReference>